<keyword evidence="7" id="KW-1185">Reference proteome</keyword>
<dbReference type="SUPFAM" id="SSF46785">
    <property type="entry name" value="Winged helix' DNA-binding domain"/>
    <property type="match status" value="1"/>
</dbReference>
<dbReference type="InterPro" id="IPR036390">
    <property type="entry name" value="WH_DNA-bd_sf"/>
</dbReference>
<dbReference type="Gene3D" id="3.40.190.290">
    <property type="match status" value="1"/>
</dbReference>
<dbReference type="PROSITE" id="PS50931">
    <property type="entry name" value="HTH_LYSR"/>
    <property type="match status" value="1"/>
</dbReference>
<protein>
    <submittedName>
        <fullName evidence="6">LysR family transcriptional regulator</fullName>
    </submittedName>
</protein>
<name>A0ABT1WZ71_9PROT</name>
<dbReference type="InterPro" id="IPR036388">
    <property type="entry name" value="WH-like_DNA-bd_sf"/>
</dbReference>
<proteinExistence type="inferred from homology"/>
<feature type="domain" description="HTH lysR-type" evidence="5">
    <location>
        <begin position="3"/>
        <end position="60"/>
    </location>
</feature>
<dbReference type="InterPro" id="IPR050950">
    <property type="entry name" value="HTH-type_LysR_regulators"/>
</dbReference>
<comment type="similarity">
    <text evidence="1">Belongs to the LysR transcriptional regulatory family.</text>
</comment>
<dbReference type="InterPro" id="IPR005119">
    <property type="entry name" value="LysR_subst-bd"/>
</dbReference>
<dbReference type="InterPro" id="IPR000847">
    <property type="entry name" value="LysR_HTH_N"/>
</dbReference>
<evidence type="ECO:0000259" key="5">
    <source>
        <dbReference type="PROSITE" id="PS50931"/>
    </source>
</evidence>
<dbReference type="EMBL" id="JANJOU010000002">
    <property type="protein sequence ID" value="MCR0981150.1"/>
    <property type="molecule type" value="Genomic_DNA"/>
</dbReference>
<evidence type="ECO:0000256" key="4">
    <source>
        <dbReference type="ARBA" id="ARBA00023163"/>
    </source>
</evidence>
<dbReference type="PANTHER" id="PTHR30419:SF8">
    <property type="entry name" value="NITROGEN ASSIMILATION TRANSCRIPTIONAL ACTIVATOR-RELATED"/>
    <property type="match status" value="1"/>
</dbReference>
<dbReference type="Pfam" id="PF00126">
    <property type="entry name" value="HTH_1"/>
    <property type="match status" value="1"/>
</dbReference>
<accession>A0ABT1WZ71</accession>
<dbReference type="PANTHER" id="PTHR30419">
    <property type="entry name" value="HTH-TYPE TRANSCRIPTIONAL REGULATOR YBHD"/>
    <property type="match status" value="1"/>
</dbReference>
<keyword evidence="3" id="KW-0238">DNA-binding</keyword>
<evidence type="ECO:0000313" key="7">
    <source>
        <dbReference type="Proteomes" id="UP001524642"/>
    </source>
</evidence>
<evidence type="ECO:0000256" key="2">
    <source>
        <dbReference type="ARBA" id="ARBA00023015"/>
    </source>
</evidence>
<dbReference type="Gene3D" id="1.10.10.10">
    <property type="entry name" value="Winged helix-like DNA-binding domain superfamily/Winged helix DNA-binding domain"/>
    <property type="match status" value="1"/>
</dbReference>
<dbReference type="RefSeq" id="WP_257714829.1">
    <property type="nucleotide sequence ID" value="NZ_JANJOU010000002.1"/>
</dbReference>
<dbReference type="Proteomes" id="UP001524642">
    <property type="component" value="Unassembled WGS sequence"/>
</dbReference>
<reference evidence="6 7" key="1">
    <citation type="submission" date="2022-06" db="EMBL/GenBank/DDBJ databases">
        <title>Roseomonas CN29.</title>
        <authorList>
            <person name="Cheng Y."/>
            <person name="He X."/>
        </authorList>
    </citation>
    <scope>NUCLEOTIDE SEQUENCE [LARGE SCALE GENOMIC DNA]</scope>
    <source>
        <strain evidence="6 7">CN29</strain>
    </source>
</reference>
<evidence type="ECO:0000313" key="6">
    <source>
        <dbReference type="EMBL" id="MCR0981150.1"/>
    </source>
</evidence>
<organism evidence="6 7">
    <name type="scientific">Roseomonas populi</name>
    <dbReference type="NCBI Taxonomy" id="3121582"/>
    <lineage>
        <taxon>Bacteria</taxon>
        <taxon>Pseudomonadati</taxon>
        <taxon>Pseudomonadota</taxon>
        <taxon>Alphaproteobacteria</taxon>
        <taxon>Acetobacterales</taxon>
        <taxon>Roseomonadaceae</taxon>
        <taxon>Roseomonas</taxon>
    </lineage>
</organism>
<keyword evidence="4" id="KW-0804">Transcription</keyword>
<dbReference type="SUPFAM" id="SSF53850">
    <property type="entry name" value="Periplasmic binding protein-like II"/>
    <property type="match status" value="1"/>
</dbReference>
<keyword evidence="2" id="KW-0805">Transcription regulation</keyword>
<gene>
    <name evidence="6" type="ORF">NRP21_03695</name>
</gene>
<evidence type="ECO:0000256" key="1">
    <source>
        <dbReference type="ARBA" id="ARBA00009437"/>
    </source>
</evidence>
<sequence>MNPTLRQLEAFVLCARQGSLTAAAERMGLTPSAISLLLRQLEAELGLRLLDRTTRRLQLTEAGRDALEGAERVLQERGRLLAGVQGLAARRGGQLVIAASAAIAAVMLPGMMRVFVERHPGIRLVLRDVSPDRVVPMVEEGIAEIGMGTVGEVPTGIRTETLLSDQISAICRGDAPLAARPRLSWAEALAEPCISVVPGNPIRTLIDETLAAQGRSLEPAWEVSFFATALSLTAAGFGIALLPGYLVGQSPAMGLVALPLEEPRVRRDVALISRAGRSLSPAASAFMTVARQSVPARR</sequence>
<dbReference type="CDD" id="cd08440">
    <property type="entry name" value="PBP2_LTTR_like_4"/>
    <property type="match status" value="1"/>
</dbReference>
<dbReference type="Pfam" id="PF03466">
    <property type="entry name" value="LysR_substrate"/>
    <property type="match status" value="1"/>
</dbReference>
<evidence type="ECO:0000256" key="3">
    <source>
        <dbReference type="ARBA" id="ARBA00023125"/>
    </source>
</evidence>
<comment type="caution">
    <text evidence="6">The sequence shown here is derived from an EMBL/GenBank/DDBJ whole genome shotgun (WGS) entry which is preliminary data.</text>
</comment>